<evidence type="ECO:0000313" key="1">
    <source>
        <dbReference type="EMBL" id="KAJ6648768.1"/>
    </source>
</evidence>
<dbReference type="Proteomes" id="UP001151699">
    <property type="component" value="Chromosome A"/>
</dbReference>
<gene>
    <name evidence="1" type="ORF">Bhyg_03999</name>
</gene>
<comment type="caution">
    <text evidence="1">The sequence shown here is derived from an EMBL/GenBank/DDBJ whole genome shotgun (WGS) entry which is preliminary data.</text>
</comment>
<reference evidence="1" key="1">
    <citation type="submission" date="2022-07" db="EMBL/GenBank/DDBJ databases">
        <authorList>
            <person name="Trinca V."/>
            <person name="Uliana J.V.C."/>
            <person name="Torres T.T."/>
            <person name="Ward R.J."/>
            <person name="Monesi N."/>
        </authorList>
    </citation>
    <scope>NUCLEOTIDE SEQUENCE</scope>
    <source>
        <strain evidence="1">HSMRA1968</strain>
        <tissue evidence="1">Whole embryos</tissue>
    </source>
</reference>
<protein>
    <submittedName>
        <fullName evidence="1">Uncharacterized protein</fullName>
    </submittedName>
</protein>
<sequence length="402" mass="46416">EKLFFGMFQYSFQRSVCPTSYAMITQSGYGRIDDTSTFSGLCANYIDNCVVIIVHCARLKRTVLISTTPIMSDRQTFLPMFDWIVAKNEEESNKFNSFEVAVLRGYTHSELCADVFFFVQELNRFLMDTYEGHYKSMENNVSLNSSSFGAVLVDKGSALITIPEEPMDTSSCRMYSTHQMFREIFANEWMAKLSKGKITIRRHLQFDEKLFFGMFQYSFQRSVCPTSYAMITQSGYGRIDDTSIFSGLCVNYAITCVVIIGHCARLKRTVLINTQPIMSDRQTFLPIFDWIVAKNEEESNKLNSFEVAVLRGYMHSEFREYNFLFMRELNCFLMTTYEGHYKSMAKYVTLNSSSFGAVLVDKGSALITIPEEPLDTSSCRMYSTHQMFREIFTNEWMPKLSK</sequence>
<feature type="non-terminal residue" evidence="1">
    <location>
        <position position="402"/>
    </location>
</feature>
<dbReference type="AlphaFoldDB" id="A0A9Q0NEC1"/>
<accession>A0A9Q0NEC1</accession>
<evidence type="ECO:0000313" key="2">
    <source>
        <dbReference type="Proteomes" id="UP001151699"/>
    </source>
</evidence>
<name>A0A9Q0NEC1_9DIPT</name>
<keyword evidence="2" id="KW-1185">Reference proteome</keyword>
<proteinExistence type="predicted"/>
<dbReference type="EMBL" id="WJQU01000001">
    <property type="protein sequence ID" value="KAJ6648768.1"/>
    <property type="molecule type" value="Genomic_DNA"/>
</dbReference>
<organism evidence="1 2">
    <name type="scientific">Pseudolycoriella hygida</name>
    <dbReference type="NCBI Taxonomy" id="35572"/>
    <lineage>
        <taxon>Eukaryota</taxon>
        <taxon>Metazoa</taxon>
        <taxon>Ecdysozoa</taxon>
        <taxon>Arthropoda</taxon>
        <taxon>Hexapoda</taxon>
        <taxon>Insecta</taxon>
        <taxon>Pterygota</taxon>
        <taxon>Neoptera</taxon>
        <taxon>Endopterygota</taxon>
        <taxon>Diptera</taxon>
        <taxon>Nematocera</taxon>
        <taxon>Sciaroidea</taxon>
        <taxon>Sciaridae</taxon>
        <taxon>Pseudolycoriella</taxon>
    </lineage>
</organism>
<feature type="non-terminal residue" evidence="1">
    <location>
        <position position="1"/>
    </location>
</feature>